<dbReference type="Proteomes" id="UP000623678">
    <property type="component" value="Unassembled WGS sequence"/>
</dbReference>
<dbReference type="SUPFAM" id="SSF141130">
    <property type="entry name" value="Acetamidase/Formamidase-like"/>
    <property type="match status" value="1"/>
</dbReference>
<proteinExistence type="predicted"/>
<dbReference type="RefSeq" id="WP_262394453.1">
    <property type="nucleotide sequence ID" value="NZ_JACRTD010000002.1"/>
</dbReference>
<dbReference type="Gene3D" id="2.40.10.120">
    <property type="match status" value="1"/>
</dbReference>
<name>A0A926EJP9_9FIRM</name>
<dbReference type="AlphaFoldDB" id="A0A926EJP9"/>
<reference evidence="1" key="1">
    <citation type="submission" date="2020-08" db="EMBL/GenBank/DDBJ databases">
        <title>Genome public.</title>
        <authorList>
            <person name="Liu C."/>
            <person name="Sun Q."/>
        </authorList>
    </citation>
    <scope>NUCLEOTIDE SEQUENCE</scope>
    <source>
        <strain evidence="1">NSJ-64</strain>
    </source>
</reference>
<dbReference type="InterPro" id="IPR004304">
    <property type="entry name" value="FmdA_AmdA"/>
</dbReference>
<dbReference type="Gene3D" id="2.60.120.580">
    <property type="entry name" value="Acetamidase/Formamidase-like domains"/>
    <property type="match status" value="1"/>
</dbReference>
<dbReference type="PANTHER" id="PTHR31891">
    <property type="entry name" value="FORMAMIDASE C869.04-RELATED"/>
    <property type="match status" value="1"/>
</dbReference>
<gene>
    <name evidence="1" type="ORF">H8705_03445</name>
</gene>
<dbReference type="Pfam" id="PF03069">
    <property type="entry name" value="FmdA_AmdA"/>
    <property type="match status" value="2"/>
</dbReference>
<dbReference type="EMBL" id="JACRTD010000002">
    <property type="protein sequence ID" value="MBC8584628.1"/>
    <property type="molecule type" value="Genomic_DNA"/>
</dbReference>
<keyword evidence="2" id="KW-1185">Reference proteome</keyword>
<dbReference type="Gene3D" id="3.10.28.20">
    <property type="entry name" value="Acetamidase/Formamidase-like domains"/>
    <property type="match status" value="1"/>
</dbReference>
<comment type="caution">
    <text evidence="1">The sequence shown here is derived from an EMBL/GenBank/DDBJ whole genome shotgun (WGS) entry which is preliminary data.</text>
</comment>
<sequence>MKEISKWSYEFSKNATPVEYIKSGEIVKFIMEDGLGGLIQTDDQLLKDLDFSKCNGAAGPVYMEGAEPGDVLAVDILDITVADHGVVCTIEHVGPLWSSCELRTRRVEIQDGYALFNDVRFPIDPMIGVIGTAPDGEDVPSGHIFDGGGNMDNRKIRKGVTVWLPVRVPGGLLAMGDLHANMADGEHIGTGIEIAGEAVVRVRLLKNVELHWPVTETQDAWYVNTCGDTCDIAIERGYKELHRLIAKAYGWDMTDTAIYMSLQGYLEANQACLMAGDGGNTFRVGTPKVADKPRLIG</sequence>
<dbReference type="GO" id="GO:0016811">
    <property type="term" value="F:hydrolase activity, acting on carbon-nitrogen (but not peptide) bonds, in linear amides"/>
    <property type="evidence" value="ECO:0007669"/>
    <property type="project" value="InterPro"/>
</dbReference>
<accession>A0A926EJP9</accession>
<evidence type="ECO:0000313" key="2">
    <source>
        <dbReference type="Proteomes" id="UP000623678"/>
    </source>
</evidence>
<evidence type="ECO:0000313" key="1">
    <source>
        <dbReference type="EMBL" id="MBC8584628.1"/>
    </source>
</evidence>
<protein>
    <submittedName>
        <fullName evidence="1">Acetamidase/formamidase family protein</fullName>
    </submittedName>
</protein>
<organism evidence="1 2">
    <name type="scientific">Youxingia wuxianensis</name>
    <dbReference type="NCBI Taxonomy" id="2763678"/>
    <lineage>
        <taxon>Bacteria</taxon>
        <taxon>Bacillati</taxon>
        <taxon>Bacillota</taxon>
        <taxon>Clostridia</taxon>
        <taxon>Eubacteriales</taxon>
        <taxon>Oscillospiraceae</taxon>
        <taxon>Youxingia</taxon>
    </lineage>
</organism>
<dbReference type="PANTHER" id="PTHR31891:SF1">
    <property type="entry name" value="FORMAMIDASE C869.04-RELATED"/>
    <property type="match status" value="1"/>
</dbReference>